<evidence type="ECO:0008006" key="4">
    <source>
        <dbReference type="Google" id="ProtNLM"/>
    </source>
</evidence>
<reference evidence="3" key="2">
    <citation type="submission" date="2017-11" db="EMBL/GenBank/DDBJ databases">
        <title>Coralsnake Venomics: Analyses of Venom Gland Transcriptomes and Proteomes of Six Brazilian Taxa.</title>
        <authorList>
            <person name="Aird S.D."/>
            <person name="Jorge da Silva N."/>
            <person name="Qiu L."/>
            <person name="Villar-Briones A."/>
            <person name="Aparecida-Saddi V."/>
            <person name="Campos-Telles M.P."/>
            <person name="Grau M."/>
            <person name="Mikheyev A.S."/>
        </authorList>
    </citation>
    <scope>NUCLEOTIDE SEQUENCE</scope>
    <source>
        <tissue evidence="3">Venom_gland</tissue>
    </source>
</reference>
<name>A0A2D4FSG8_MICCO</name>
<dbReference type="InterPro" id="IPR031431">
    <property type="entry name" value="PARM1"/>
</dbReference>
<sequence>MSPEGGRAPSLLCLIVIAAGLNIYSISSMTTSATSNKTEVTNQIPILNSTLAANTVKTVTSPVTLSFTTTLTPIENDTIPLSTTPNDISSTSEMTVSTTNLLSQPSTGLQSTEHMPTSVMSVDSSATTNISHVETEATTTSGIMNVSSISTSSFAHENYTSSWVTQLSSTEVSTIPVTSKKHPVEGTTSGVTTKPLISSGSVGKVTYSQETLASKTTAGTSPIGSTRLSSEVTLQEVQQGLSSGSIAAITISVIAVVLLVFGIAAFLKIRHSSYGRLFEDHDYGSWGNYNNPLYDDS</sequence>
<dbReference type="EMBL" id="IACJ01079938">
    <property type="protein sequence ID" value="LAA50402.1"/>
    <property type="molecule type" value="Transcribed_RNA"/>
</dbReference>
<dbReference type="GO" id="GO:0005769">
    <property type="term" value="C:early endosome"/>
    <property type="evidence" value="ECO:0007669"/>
    <property type="project" value="TreeGrafter"/>
</dbReference>
<dbReference type="GO" id="GO:0005794">
    <property type="term" value="C:Golgi apparatus"/>
    <property type="evidence" value="ECO:0007669"/>
    <property type="project" value="TreeGrafter"/>
</dbReference>
<organism evidence="3">
    <name type="scientific">Micrurus corallinus</name>
    <name type="common">Brazilian coral snake</name>
    <dbReference type="NCBI Taxonomy" id="54390"/>
    <lineage>
        <taxon>Eukaryota</taxon>
        <taxon>Metazoa</taxon>
        <taxon>Chordata</taxon>
        <taxon>Craniata</taxon>
        <taxon>Vertebrata</taxon>
        <taxon>Euteleostomi</taxon>
        <taxon>Lepidosauria</taxon>
        <taxon>Squamata</taxon>
        <taxon>Bifurcata</taxon>
        <taxon>Unidentata</taxon>
        <taxon>Episquamata</taxon>
        <taxon>Toxicofera</taxon>
        <taxon>Serpentes</taxon>
        <taxon>Colubroidea</taxon>
        <taxon>Elapidae</taxon>
        <taxon>Elapinae</taxon>
        <taxon>Micrurus</taxon>
    </lineage>
</organism>
<evidence type="ECO:0000256" key="2">
    <source>
        <dbReference type="SAM" id="SignalP"/>
    </source>
</evidence>
<accession>A0A2D4FSG8</accession>
<keyword evidence="1" id="KW-1133">Transmembrane helix</keyword>
<dbReference type="AlphaFoldDB" id="A0A2D4FSG8"/>
<dbReference type="Pfam" id="PF17061">
    <property type="entry name" value="PARM"/>
    <property type="match status" value="1"/>
</dbReference>
<feature type="transmembrane region" description="Helical" evidence="1">
    <location>
        <begin position="246"/>
        <end position="267"/>
    </location>
</feature>
<dbReference type="PANTHER" id="PTHR35453:SF1">
    <property type="entry name" value="PROSTATE ANDROGEN-REGULATED MUCIN-LIKE PROTEIN 1"/>
    <property type="match status" value="1"/>
</dbReference>
<dbReference type="PANTHER" id="PTHR35453">
    <property type="entry name" value="PROSTATE ANDROGEN-REGULATED MUCIN-LIKE PROTEIN 1"/>
    <property type="match status" value="1"/>
</dbReference>
<keyword evidence="2" id="KW-0732">Signal</keyword>
<keyword evidence="1" id="KW-0812">Transmembrane</keyword>
<feature type="chain" id="PRO_5013918184" description="Prostate androgen-regulated mucin-like protein 1" evidence="2">
    <location>
        <begin position="29"/>
        <end position="297"/>
    </location>
</feature>
<evidence type="ECO:0000256" key="1">
    <source>
        <dbReference type="SAM" id="Phobius"/>
    </source>
</evidence>
<dbReference type="GO" id="GO:0005770">
    <property type="term" value="C:late endosome"/>
    <property type="evidence" value="ECO:0007669"/>
    <property type="project" value="TreeGrafter"/>
</dbReference>
<dbReference type="GO" id="GO:0005886">
    <property type="term" value="C:plasma membrane"/>
    <property type="evidence" value="ECO:0007669"/>
    <property type="project" value="TreeGrafter"/>
</dbReference>
<keyword evidence="1" id="KW-0472">Membrane</keyword>
<evidence type="ECO:0000313" key="3">
    <source>
        <dbReference type="EMBL" id="LAA50402.1"/>
    </source>
</evidence>
<reference evidence="3" key="1">
    <citation type="submission" date="2017-07" db="EMBL/GenBank/DDBJ databases">
        <authorList>
            <person name="Mikheyev A."/>
            <person name="Grau M."/>
        </authorList>
    </citation>
    <scope>NUCLEOTIDE SEQUENCE</scope>
    <source>
        <tissue evidence="3">Venom_gland</tissue>
    </source>
</reference>
<proteinExistence type="predicted"/>
<protein>
    <recommendedName>
        <fullName evidence="4">Prostate androgen-regulated mucin-like protein 1</fullName>
    </recommendedName>
</protein>
<feature type="signal peptide" evidence="2">
    <location>
        <begin position="1"/>
        <end position="28"/>
    </location>
</feature>